<evidence type="ECO:0000256" key="2">
    <source>
        <dbReference type="ARBA" id="ARBA00022801"/>
    </source>
</evidence>
<dbReference type="Pfam" id="PF01522">
    <property type="entry name" value="Polysacc_deac_1"/>
    <property type="match status" value="1"/>
</dbReference>
<protein>
    <submittedName>
        <fullName evidence="4">Polysaccharide deacetylase</fullName>
    </submittedName>
</protein>
<name>A0A174GF92_9CLOT</name>
<evidence type="ECO:0000259" key="3">
    <source>
        <dbReference type="PROSITE" id="PS51677"/>
    </source>
</evidence>
<dbReference type="PROSITE" id="PS51677">
    <property type="entry name" value="NODB"/>
    <property type="match status" value="1"/>
</dbReference>
<dbReference type="InterPro" id="IPR011330">
    <property type="entry name" value="Glyco_hydro/deAcase_b/a-brl"/>
</dbReference>
<feature type="domain" description="NodB homology" evidence="3">
    <location>
        <begin position="37"/>
        <end position="220"/>
    </location>
</feature>
<evidence type="ECO:0000313" key="4">
    <source>
        <dbReference type="EMBL" id="CUO35102.1"/>
    </source>
</evidence>
<dbReference type="SUPFAM" id="SSF88713">
    <property type="entry name" value="Glycoside hydrolase/deacetylase"/>
    <property type="match status" value="1"/>
</dbReference>
<organism evidence="4 5">
    <name type="scientific">Clostridium disporicum</name>
    <dbReference type="NCBI Taxonomy" id="84024"/>
    <lineage>
        <taxon>Bacteria</taxon>
        <taxon>Bacillati</taxon>
        <taxon>Bacillota</taxon>
        <taxon>Clostridia</taxon>
        <taxon>Eubacteriales</taxon>
        <taxon>Clostridiaceae</taxon>
        <taxon>Clostridium</taxon>
    </lineage>
</organism>
<keyword evidence="2" id="KW-0378">Hydrolase</keyword>
<dbReference type="EMBL" id="CYZV01000021">
    <property type="protein sequence ID" value="CUO35102.1"/>
    <property type="molecule type" value="Genomic_DNA"/>
</dbReference>
<keyword evidence="1" id="KW-0479">Metal-binding</keyword>
<evidence type="ECO:0000256" key="1">
    <source>
        <dbReference type="ARBA" id="ARBA00022723"/>
    </source>
</evidence>
<gene>
    <name evidence="4" type="ORF">ERS852470_02094</name>
</gene>
<sequence length="227" mass="26226">MGIIVVILFLILSYSVIPTFYFKIKGTPIIKNINEEKYLALTFDDGPDENYTKQLLDLLKKYDIKATFFCVASFAEKNSEIINRMKEEGHTIGLHSFEHKNALIKGPLYTNKDFKESSKIMKELDIDIKSFRPPWGHLNLMTLFNIRKYDFKLVLWDVIIGDWKSDITADEISRRLLKESKNKNVICLHDGRGSNGAPARTIVALDKTIPIWLEEGFKFLNVGELYE</sequence>
<dbReference type="PANTHER" id="PTHR10587:SF133">
    <property type="entry name" value="CHITIN DEACETYLASE 1-RELATED"/>
    <property type="match status" value="1"/>
</dbReference>
<proteinExistence type="predicted"/>
<dbReference type="GO" id="GO:0046872">
    <property type="term" value="F:metal ion binding"/>
    <property type="evidence" value="ECO:0007669"/>
    <property type="project" value="UniProtKB-KW"/>
</dbReference>
<accession>A0A174GF92</accession>
<dbReference type="GeneID" id="83011026"/>
<dbReference type="PANTHER" id="PTHR10587">
    <property type="entry name" value="GLYCOSYL TRANSFERASE-RELATED"/>
    <property type="match status" value="1"/>
</dbReference>
<dbReference type="RefSeq" id="WP_042395697.1">
    <property type="nucleotide sequence ID" value="NZ_CYYT01000023.1"/>
</dbReference>
<dbReference type="GO" id="GO:0016810">
    <property type="term" value="F:hydrolase activity, acting on carbon-nitrogen (but not peptide) bonds"/>
    <property type="evidence" value="ECO:0007669"/>
    <property type="project" value="InterPro"/>
</dbReference>
<dbReference type="AlphaFoldDB" id="A0A174GF92"/>
<evidence type="ECO:0000313" key="5">
    <source>
        <dbReference type="Proteomes" id="UP000095558"/>
    </source>
</evidence>
<dbReference type="CDD" id="cd10959">
    <property type="entry name" value="CE4_NodB_like_3"/>
    <property type="match status" value="1"/>
</dbReference>
<dbReference type="Gene3D" id="3.20.20.370">
    <property type="entry name" value="Glycoside hydrolase/deacetylase"/>
    <property type="match status" value="1"/>
</dbReference>
<dbReference type="InterPro" id="IPR002509">
    <property type="entry name" value="NODB_dom"/>
</dbReference>
<dbReference type="InterPro" id="IPR050248">
    <property type="entry name" value="Polysacc_deacetylase_ArnD"/>
</dbReference>
<dbReference type="OrthoDB" id="9806342at2"/>
<dbReference type="Proteomes" id="UP000095558">
    <property type="component" value="Unassembled WGS sequence"/>
</dbReference>
<dbReference type="GO" id="GO:0005975">
    <property type="term" value="P:carbohydrate metabolic process"/>
    <property type="evidence" value="ECO:0007669"/>
    <property type="project" value="InterPro"/>
</dbReference>
<reference evidence="4 5" key="1">
    <citation type="submission" date="2015-09" db="EMBL/GenBank/DDBJ databases">
        <authorList>
            <consortium name="Pathogen Informatics"/>
        </authorList>
    </citation>
    <scope>NUCLEOTIDE SEQUENCE [LARGE SCALE GENOMIC DNA]</scope>
    <source>
        <strain evidence="4 5">2789STDY5834855</strain>
    </source>
</reference>
<dbReference type="GO" id="GO:0016020">
    <property type="term" value="C:membrane"/>
    <property type="evidence" value="ECO:0007669"/>
    <property type="project" value="TreeGrafter"/>
</dbReference>